<name>A0ABX1ZTD6_9BACL</name>
<comment type="caution">
    <text evidence="8">The sequence shown here is derived from an EMBL/GenBank/DDBJ whole genome shotgun (WGS) entry which is preliminary data.</text>
</comment>
<evidence type="ECO:0000256" key="2">
    <source>
        <dbReference type="ARBA" id="ARBA00022840"/>
    </source>
</evidence>
<dbReference type="CDD" id="cd00009">
    <property type="entry name" value="AAA"/>
    <property type="match status" value="1"/>
</dbReference>
<dbReference type="SMART" id="SM00091">
    <property type="entry name" value="PAS"/>
    <property type="match status" value="1"/>
</dbReference>
<evidence type="ECO:0000256" key="3">
    <source>
        <dbReference type="ARBA" id="ARBA00023015"/>
    </source>
</evidence>
<dbReference type="InterPro" id="IPR009057">
    <property type="entry name" value="Homeodomain-like_sf"/>
</dbReference>
<feature type="domain" description="PAS" evidence="7">
    <location>
        <begin position="8"/>
        <end position="59"/>
    </location>
</feature>
<dbReference type="Pfam" id="PF00158">
    <property type="entry name" value="Sigma54_activat"/>
    <property type="match status" value="1"/>
</dbReference>
<keyword evidence="9" id="KW-1185">Reference proteome</keyword>
<dbReference type="InterPro" id="IPR013656">
    <property type="entry name" value="PAS_4"/>
</dbReference>
<dbReference type="PANTHER" id="PTHR32071:SF74">
    <property type="entry name" value="TRANSCRIPTIONAL ACTIVATOR ROCR"/>
    <property type="match status" value="1"/>
</dbReference>
<keyword evidence="1" id="KW-0547">Nucleotide-binding</keyword>
<dbReference type="InterPro" id="IPR025944">
    <property type="entry name" value="Sigma_54_int_dom_CS"/>
</dbReference>
<dbReference type="PRINTS" id="PR01590">
    <property type="entry name" value="HTHFIS"/>
</dbReference>
<keyword evidence="2" id="KW-0067">ATP-binding</keyword>
<dbReference type="Pfam" id="PF02954">
    <property type="entry name" value="HTH_8"/>
    <property type="match status" value="1"/>
</dbReference>
<dbReference type="Gene3D" id="1.10.10.60">
    <property type="entry name" value="Homeodomain-like"/>
    <property type="match status" value="1"/>
</dbReference>
<dbReference type="InterPro" id="IPR027417">
    <property type="entry name" value="P-loop_NTPase"/>
</dbReference>
<evidence type="ECO:0000256" key="1">
    <source>
        <dbReference type="ARBA" id="ARBA00022741"/>
    </source>
</evidence>
<evidence type="ECO:0000256" key="4">
    <source>
        <dbReference type="ARBA" id="ARBA00023125"/>
    </source>
</evidence>
<feature type="domain" description="Sigma-54 factor interaction" evidence="6">
    <location>
        <begin position="157"/>
        <end position="385"/>
    </location>
</feature>
<dbReference type="Gene3D" id="3.30.450.20">
    <property type="entry name" value="PAS domain"/>
    <property type="match status" value="1"/>
</dbReference>
<evidence type="ECO:0000259" key="7">
    <source>
        <dbReference type="PROSITE" id="PS50112"/>
    </source>
</evidence>
<dbReference type="SUPFAM" id="SSF55785">
    <property type="entry name" value="PYP-like sensor domain (PAS domain)"/>
    <property type="match status" value="1"/>
</dbReference>
<sequence length="473" mass="52867">MSGQNEHGSAYFEKMLNIIDVGVHLIDRKGITIFYNDKMAETDGLKREQVVGKNFFELFPSLTNETSTFMKVLQTGTEIREKIQTYVSVTGKRITTINSTYPLHEHGEIIGALEVAKDITSIVHLHDQILDLRHQIYDSPAKDKKSASSARYHFSDLIGSNEAFQQTISFAKKASRTSSPVLICGPTGTGKELVAQSIHNAGARRNRLFIAQNCAAVPNELMEGIMFGTARGAFTGAVDRAGLFEQANGGTLFLDELNSLDLLLQAKLLRVLQDGLVRRVGGTHEQQVDVRIITAMNIDPRDALDKGMLRSDLFYRLNVVNLTLPPLARRKEDIPILTNHFIDKFNELFGMKITGIAPAALQRLLNYHWPGNIRELSHAIESIYNLMELECEVIEEIHLPASILGNYVMRPEQRHEAAVSTGLTDKVKQLEKEAIVSALAHHQYNVTLTAQALGIKRQALQYKLNRYGIVRKP</sequence>
<dbReference type="PANTHER" id="PTHR32071">
    <property type="entry name" value="TRANSCRIPTIONAL REGULATORY PROTEIN"/>
    <property type="match status" value="1"/>
</dbReference>
<dbReference type="InterPro" id="IPR000014">
    <property type="entry name" value="PAS"/>
</dbReference>
<evidence type="ECO:0000313" key="8">
    <source>
        <dbReference type="EMBL" id="NOV02923.1"/>
    </source>
</evidence>
<keyword evidence="5" id="KW-0804">Transcription</keyword>
<dbReference type="PROSITE" id="PS00688">
    <property type="entry name" value="SIGMA54_INTERACT_3"/>
    <property type="match status" value="1"/>
</dbReference>
<dbReference type="InterPro" id="IPR002078">
    <property type="entry name" value="Sigma_54_int"/>
</dbReference>
<proteinExistence type="predicted"/>
<dbReference type="InterPro" id="IPR003593">
    <property type="entry name" value="AAA+_ATPase"/>
</dbReference>
<dbReference type="NCBIfam" id="TIGR00229">
    <property type="entry name" value="sensory_box"/>
    <property type="match status" value="1"/>
</dbReference>
<reference evidence="8 9" key="1">
    <citation type="submission" date="2019-10" db="EMBL/GenBank/DDBJ databases">
        <title>Description of Paenibacillus pedi sp. nov.</title>
        <authorList>
            <person name="Carlier A."/>
            <person name="Qi S."/>
        </authorList>
    </citation>
    <scope>NUCLEOTIDE SEQUENCE [LARGE SCALE GENOMIC DNA]</scope>
    <source>
        <strain evidence="8 9">LMG 31457</strain>
    </source>
</reference>
<dbReference type="InterPro" id="IPR058031">
    <property type="entry name" value="AAA_lid_NorR"/>
</dbReference>
<keyword evidence="4" id="KW-0238">DNA-binding</keyword>
<dbReference type="RefSeq" id="WP_171685753.1">
    <property type="nucleotide sequence ID" value="NZ_WHNZ01000049.1"/>
</dbReference>
<dbReference type="PROSITE" id="PS50112">
    <property type="entry name" value="PAS"/>
    <property type="match status" value="1"/>
</dbReference>
<dbReference type="InterPro" id="IPR035965">
    <property type="entry name" value="PAS-like_dom_sf"/>
</dbReference>
<accession>A0ABX1ZTD6</accession>
<dbReference type="Pfam" id="PF25601">
    <property type="entry name" value="AAA_lid_14"/>
    <property type="match status" value="1"/>
</dbReference>
<evidence type="ECO:0000256" key="5">
    <source>
        <dbReference type="ARBA" id="ARBA00023163"/>
    </source>
</evidence>
<dbReference type="Proteomes" id="UP000618579">
    <property type="component" value="Unassembled WGS sequence"/>
</dbReference>
<organism evidence="8 9">
    <name type="scientific">Paenibacillus planticolens</name>
    <dbReference type="NCBI Taxonomy" id="2654976"/>
    <lineage>
        <taxon>Bacteria</taxon>
        <taxon>Bacillati</taxon>
        <taxon>Bacillota</taxon>
        <taxon>Bacilli</taxon>
        <taxon>Bacillales</taxon>
        <taxon>Paenibacillaceae</taxon>
        <taxon>Paenibacillus</taxon>
    </lineage>
</organism>
<dbReference type="SUPFAM" id="SSF52540">
    <property type="entry name" value="P-loop containing nucleoside triphosphate hydrolases"/>
    <property type="match status" value="1"/>
</dbReference>
<dbReference type="SUPFAM" id="SSF46689">
    <property type="entry name" value="Homeodomain-like"/>
    <property type="match status" value="1"/>
</dbReference>
<dbReference type="Gene3D" id="1.10.8.60">
    <property type="match status" value="1"/>
</dbReference>
<dbReference type="InterPro" id="IPR025943">
    <property type="entry name" value="Sigma_54_int_dom_ATP-bd_2"/>
</dbReference>
<evidence type="ECO:0000259" key="6">
    <source>
        <dbReference type="PROSITE" id="PS50045"/>
    </source>
</evidence>
<dbReference type="Pfam" id="PF08448">
    <property type="entry name" value="PAS_4"/>
    <property type="match status" value="1"/>
</dbReference>
<dbReference type="CDD" id="cd00130">
    <property type="entry name" value="PAS"/>
    <property type="match status" value="1"/>
</dbReference>
<dbReference type="PROSITE" id="PS50045">
    <property type="entry name" value="SIGMA54_INTERACT_4"/>
    <property type="match status" value="1"/>
</dbReference>
<keyword evidence="3" id="KW-0805">Transcription regulation</keyword>
<dbReference type="PROSITE" id="PS00676">
    <property type="entry name" value="SIGMA54_INTERACT_2"/>
    <property type="match status" value="1"/>
</dbReference>
<dbReference type="Gene3D" id="3.40.50.300">
    <property type="entry name" value="P-loop containing nucleotide triphosphate hydrolases"/>
    <property type="match status" value="1"/>
</dbReference>
<dbReference type="SMART" id="SM00382">
    <property type="entry name" value="AAA"/>
    <property type="match status" value="1"/>
</dbReference>
<dbReference type="EMBL" id="WHNZ01000049">
    <property type="protein sequence ID" value="NOV02923.1"/>
    <property type="molecule type" value="Genomic_DNA"/>
</dbReference>
<evidence type="ECO:0000313" key="9">
    <source>
        <dbReference type="Proteomes" id="UP000618579"/>
    </source>
</evidence>
<protein>
    <submittedName>
        <fullName evidence="8">PAS domain S-box protein</fullName>
    </submittedName>
</protein>
<gene>
    <name evidence="8" type="ORF">GC097_23235</name>
</gene>
<dbReference type="InterPro" id="IPR002197">
    <property type="entry name" value="HTH_Fis"/>
</dbReference>